<sequence>MPTKAELDHKGRELTDRLKNFATEFEANDSITEDEKETAWKALEGEFKAWESNMSRCESASEMAAKLANCGEALDAKSGKSVTKFEVASPMSRAGIKALAREAASHEEFAEVFGFKDGFRKKLDVNVMLGMKSLSNDATEAHNLMGEGLDGNAGIAAAAAGQTPFLGGTFGQGIQPDWRPGIVEQLFYQLTIPDLISSFATTAPNISYLTESSDNMQATSVAEGGTFPFSSIEIAREYAQIGKIANALTITDEAVSDAATLYNFVQGRLLLGLQRQEEVQILAGTGYPGVGGLLSFASNFTKSSAGSIYGDTHATAGSALVFPPAGTYGAGAQAISLSSLPLGRVVTGAAGTSGDTAGKYPDPLTVSLNLKDVAVDIELAVFQSPTAHIMNPRDWQLLETAQDNNGQFMNTSYFGNVYGVSRTPVKSLWNIPVVTTPLMPKGLILTGWFDAQSVQTARRQGVQMQMTNSNESDFIEGKITVRADERLGLLCYRPTAFQLTQLVKGANYSG</sequence>
<evidence type="ECO:0000259" key="2">
    <source>
        <dbReference type="Pfam" id="PF05065"/>
    </source>
</evidence>
<evidence type="ECO:0000256" key="1">
    <source>
        <dbReference type="ARBA" id="ARBA00004328"/>
    </source>
</evidence>
<evidence type="ECO:0000313" key="4">
    <source>
        <dbReference type="Proteomes" id="UP000250915"/>
    </source>
</evidence>
<feature type="domain" description="Phage capsid-like C-terminal" evidence="2">
    <location>
        <begin position="174"/>
        <end position="501"/>
    </location>
</feature>
<gene>
    <name evidence="3" type="ORF">DQP57_00340</name>
</gene>
<proteinExistence type="predicted"/>
<comment type="caution">
    <text evidence="3">The sequence shown here is derived from an EMBL/GenBank/DDBJ whole genome shotgun (WGS) entry which is preliminary data.</text>
</comment>
<dbReference type="AlphaFoldDB" id="A0A329MCU1"/>
<dbReference type="Gene3D" id="3.30.2400.10">
    <property type="entry name" value="Major capsid protein gp5"/>
    <property type="match status" value="1"/>
</dbReference>
<evidence type="ECO:0000313" key="3">
    <source>
        <dbReference type="EMBL" id="RAV17508.1"/>
    </source>
</evidence>
<dbReference type="Proteomes" id="UP000250915">
    <property type="component" value="Unassembled WGS sequence"/>
</dbReference>
<dbReference type="InterPro" id="IPR054612">
    <property type="entry name" value="Phage_capsid-like_C"/>
</dbReference>
<dbReference type="Gene3D" id="3.30.2320.10">
    <property type="entry name" value="hypothetical protein PF0899 domain"/>
    <property type="match status" value="1"/>
</dbReference>
<dbReference type="InterPro" id="IPR024455">
    <property type="entry name" value="Phage_capsid"/>
</dbReference>
<organism evidence="3 4">
    <name type="scientific">Mycobacterium colombiense</name>
    <dbReference type="NCBI Taxonomy" id="339268"/>
    <lineage>
        <taxon>Bacteria</taxon>
        <taxon>Bacillati</taxon>
        <taxon>Actinomycetota</taxon>
        <taxon>Actinomycetes</taxon>
        <taxon>Mycobacteriales</taxon>
        <taxon>Mycobacteriaceae</taxon>
        <taxon>Mycobacterium</taxon>
        <taxon>Mycobacterium avium complex (MAC)</taxon>
    </lineage>
</organism>
<dbReference type="RefSeq" id="WP_112630634.1">
    <property type="nucleotide sequence ID" value="NZ_QMEV01000001.1"/>
</dbReference>
<name>A0A329MCU1_9MYCO</name>
<dbReference type="SUPFAM" id="SSF56563">
    <property type="entry name" value="Major capsid protein gp5"/>
    <property type="match status" value="1"/>
</dbReference>
<reference evidence="3 4" key="1">
    <citation type="submission" date="2018-06" db="EMBL/GenBank/DDBJ databases">
        <title>NTM in soil in Japan.</title>
        <authorList>
            <person name="Ohya K."/>
        </authorList>
    </citation>
    <scope>NUCLEOTIDE SEQUENCE [LARGE SCALE GENOMIC DNA]</scope>
    <source>
        <strain evidence="3 4">GF28</strain>
    </source>
</reference>
<dbReference type="EMBL" id="QMEV01000001">
    <property type="protein sequence ID" value="RAV17508.1"/>
    <property type="molecule type" value="Genomic_DNA"/>
</dbReference>
<dbReference type="NCBIfam" id="TIGR01554">
    <property type="entry name" value="major_cap_HK97"/>
    <property type="match status" value="1"/>
</dbReference>
<dbReference type="OrthoDB" id="4688919at2"/>
<protein>
    <submittedName>
        <fullName evidence="3">Phage major capsid protein</fullName>
    </submittedName>
</protein>
<comment type="subcellular location">
    <subcellularLocation>
        <location evidence="1">Virion</location>
    </subcellularLocation>
</comment>
<dbReference type="Pfam" id="PF05065">
    <property type="entry name" value="Phage_capsid"/>
    <property type="match status" value="1"/>
</dbReference>
<accession>A0A329MCU1</accession>